<proteinExistence type="predicted"/>
<comment type="caution">
    <text evidence="1">The sequence shown here is derived from an EMBL/GenBank/DDBJ whole genome shotgun (WGS) entry which is preliminary data.</text>
</comment>
<name>A0A9N9KHS5_9GLOM</name>
<accession>A0A9N9KHS5</accession>
<evidence type="ECO:0000313" key="1">
    <source>
        <dbReference type="EMBL" id="CAG8835485.1"/>
    </source>
</evidence>
<keyword evidence="2" id="KW-1185">Reference proteome</keyword>
<evidence type="ECO:0000313" key="2">
    <source>
        <dbReference type="Proteomes" id="UP000789759"/>
    </source>
</evidence>
<protein>
    <submittedName>
        <fullName evidence="1">7930_t:CDS:1</fullName>
    </submittedName>
</protein>
<reference evidence="1" key="1">
    <citation type="submission" date="2021-06" db="EMBL/GenBank/DDBJ databases">
        <authorList>
            <person name="Kallberg Y."/>
            <person name="Tangrot J."/>
            <person name="Rosling A."/>
        </authorList>
    </citation>
    <scope>NUCLEOTIDE SEQUENCE</scope>
    <source>
        <strain evidence="1">FL966</strain>
    </source>
</reference>
<feature type="non-terminal residue" evidence="1">
    <location>
        <position position="1"/>
    </location>
</feature>
<gene>
    <name evidence="1" type="ORF">CPELLU_LOCUS21243</name>
</gene>
<organism evidence="1 2">
    <name type="scientific">Cetraspora pellucida</name>
    <dbReference type="NCBI Taxonomy" id="1433469"/>
    <lineage>
        <taxon>Eukaryota</taxon>
        <taxon>Fungi</taxon>
        <taxon>Fungi incertae sedis</taxon>
        <taxon>Mucoromycota</taxon>
        <taxon>Glomeromycotina</taxon>
        <taxon>Glomeromycetes</taxon>
        <taxon>Diversisporales</taxon>
        <taxon>Gigasporaceae</taxon>
        <taxon>Cetraspora</taxon>
    </lineage>
</organism>
<feature type="non-terminal residue" evidence="1">
    <location>
        <position position="40"/>
    </location>
</feature>
<dbReference type="AlphaFoldDB" id="A0A9N9KHS5"/>
<dbReference type="EMBL" id="CAJVQA010076155">
    <property type="protein sequence ID" value="CAG8835485.1"/>
    <property type="molecule type" value="Genomic_DNA"/>
</dbReference>
<sequence>TRAIDMLDSCGQWTMDNEYVGWLYTRDDGYVGWFWTMDIV</sequence>
<dbReference type="Proteomes" id="UP000789759">
    <property type="component" value="Unassembled WGS sequence"/>
</dbReference>